<evidence type="ECO:0000256" key="1">
    <source>
        <dbReference type="SAM" id="MobiDB-lite"/>
    </source>
</evidence>
<proteinExistence type="predicted"/>
<dbReference type="EMBL" id="JAAGWQ010000002">
    <property type="protein sequence ID" value="KAF5681043.1"/>
    <property type="molecule type" value="Genomic_DNA"/>
</dbReference>
<evidence type="ECO:0000313" key="2">
    <source>
        <dbReference type="EMBL" id="KAF5681043.1"/>
    </source>
</evidence>
<keyword evidence="3" id="KW-1185">Reference proteome</keyword>
<dbReference type="AlphaFoldDB" id="A0A8H5U4W7"/>
<feature type="compositionally biased region" description="Low complexity" evidence="1">
    <location>
        <begin position="272"/>
        <end position="283"/>
    </location>
</feature>
<feature type="compositionally biased region" description="Low complexity" evidence="1">
    <location>
        <begin position="117"/>
        <end position="129"/>
    </location>
</feature>
<feature type="compositionally biased region" description="Low complexity" evidence="1">
    <location>
        <begin position="216"/>
        <end position="230"/>
    </location>
</feature>
<evidence type="ECO:0000313" key="3">
    <source>
        <dbReference type="Proteomes" id="UP000567885"/>
    </source>
</evidence>
<comment type="caution">
    <text evidence="2">The sequence shown here is derived from an EMBL/GenBank/DDBJ whole genome shotgun (WGS) entry which is preliminary data.</text>
</comment>
<feature type="compositionally biased region" description="Polar residues" evidence="1">
    <location>
        <begin position="231"/>
        <end position="262"/>
    </location>
</feature>
<protein>
    <submittedName>
        <fullName evidence="2">E3 ubiquitin ligase complex slx8-rfp subunit slx8</fullName>
    </submittedName>
</protein>
<feature type="compositionally biased region" description="Pro residues" evidence="1">
    <location>
        <begin position="92"/>
        <end position="104"/>
    </location>
</feature>
<name>A0A8H5U4W7_FUSHE</name>
<accession>A0A8H5U4W7</accession>
<sequence length="437" mass="47214">MSSTRTFSPPVAAGTEVGASYSNANSNANLNSNSNSRSQPNLYSHPHPHSHSHSQSHSRSRAQRPIHFEIDEGEIGGGGESQRIRPTASLPLPLPLPFTRPLPPLIGSSSRRRTRRSSSPTITTQQPRPSLTPPLPQNINQTPPAVRLANSSSANLDLPHINHWESGPLGFYPGGDLENSLLPSGLDDTFLIDLASTDFSSPSTYPSFTGFDLRPNQTQGVSQSQNQSQNPYSALQAPTSPESSRESLNAATSAPRRLSTNCIPDIFGPERSTTQLSSTTNTTGESQSTLPIFDTLDDNDFLFDSPASSFSEAMPPATRRTTTTAARAGPGHTSKRRRTSVTAANTVSSRSPSRQKKTPAPSKDMEIEELFGPSPTRTLVDLEAKEEEIDTVDLTETNEVPEDLKTPEKDNRIKLAAFQCVICMDDCVNLTVTHCGT</sequence>
<feature type="compositionally biased region" description="Low complexity" evidence="1">
    <location>
        <begin position="317"/>
        <end position="328"/>
    </location>
</feature>
<feature type="compositionally biased region" description="Low complexity" evidence="1">
    <location>
        <begin position="19"/>
        <end position="38"/>
    </location>
</feature>
<feature type="region of interest" description="Disordered" evidence="1">
    <location>
        <begin position="1"/>
        <end position="150"/>
    </location>
</feature>
<feature type="compositionally biased region" description="Polar residues" evidence="1">
    <location>
        <begin position="137"/>
        <end position="150"/>
    </location>
</feature>
<organism evidence="2 3">
    <name type="scientific">Fusarium heterosporum</name>
    <dbReference type="NCBI Taxonomy" id="42747"/>
    <lineage>
        <taxon>Eukaryota</taxon>
        <taxon>Fungi</taxon>
        <taxon>Dikarya</taxon>
        <taxon>Ascomycota</taxon>
        <taxon>Pezizomycotina</taxon>
        <taxon>Sordariomycetes</taxon>
        <taxon>Hypocreomycetidae</taxon>
        <taxon>Hypocreales</taxon>
        <taxon>Nectriaceae</taxon>
        <taxon>Fusarium</taxon>
        <taxon>Fusarium heterosporum species complex</taxon>
    </lineage>
</organism>
<dbReference type="Proteomes" id="UP000567885">
    <property type="component" value="Unassembled WGS sequence"/>
</dbReference>
<dbReference type="OrthoDB" id="6270329at2759"/>
<feature type="region of interest" description="Disordered" evidence="1">
    <location>
        <begin position="206"/>
        <end position="292"/>
    </location>
</feature>
<feature type="compositionally biased region" description="Polar residues" evidence="1">
    <location>
        <begin position="340"/>
        <end position="352"/>
    </location>
</feature>
<feature type="region of interest" description="Disordered" evidence="1">
    <location>
        <begin position="306"/>
        <end position="365"/>
    </location>
</feature>
<feature type="compositionally biased region" description="Basic residues" evidence="1">
    <location>
        <begin position="46"/>
        <end position="64"/>
    </location>
</feature>
<gene>
    <name evidence="2" type="ORF">FHETE_74</name>
</gene>
<reference evidence="2 3" key="1">
    <citation type="submission" date="2020-05" db="EMBL/GenBank/DDBJ databases">
        <title>Identification and distribution of gene clusters putatively required for synthesis of sphingolipid metabolism inhibitors in phylogenetically diverse species of the filamentous fungus Fusarium.</title>
        <authorList>
            <person name="Kim H.-S."/>
            <person name="Busman M."/>
            <person name="Brown D.W."/>
            <person name="Divon H."/>
            <person name="Uhlig S."/>
            <person name="Proctor R.H."/>
        </authorList>
    </citation>
    <scope>NUCLEOTIDE SEQUENCE [LARGE SCALE GENOMIC DNA]</scope>
    <source>
        <strain evidence="2 3">NRRL 20693</strain>
    </source>
</reference>